<feature type="compositionally biased region" description="Low complexity" evidence="1">
    <location>
        <begin position="21"/>
        <end position="31"/>
    </location>
</feature>
<accession>A0A8I6SBF0</accession>
<evidence type="ECO:0000259" key="2">
    <source>
        <dbReference type="PROSITE" id="PS51082"/>
    </source>
</evidence>
<feature type="compositionally biased region" description="Pro residues" evidence="1">
    <location>
        <begin position="294"/>
        <end position="340"/>
    </location>
</feature>
<dbReference type="GO" id="GO:0003779">
    <property type="term" value="F:actin binding"/>
    <property type="evidence" value="ECO:0007669"/>
    <property type="project" value="InterPro"/>
</dbReference>
<dbReference type="Pfam" id="PF02205">
    <property type="entry name" value="WH2"/>
    <property type="match status" value="1"/>
</dbReference>
<evidence type="ECO:0000313" key="3">
    <source>
        <dbReference type="EnsemblMetazoa" id="XP_014260126.1"/>
    </source>
</evidence>
<evidence type="ECO:0000313" key="4">
    <source>
        <dbReference type="Proteomes" id="UP000494040"/>
    </source>
</evidence>
<feature type="compositionally biased region" description="Polar residues" evidence="1">
    <location>
        <begin position="84"/>
        <end position="94"/>
    </location>
</feature>
<feature type="compositionally biased region" description="Pro residues" evidence="1">
    <location>
        <begin position="163"/>
        <end position="175"/>
    </location>
</feature>
<feature type="compositionally biased region" description="Polar residues" evidence="1">
    <location>
        <begin position="252"/>
        <end position="265"/>
    </location>
</feature>
<reference evidence="3" key="1">
    <citation type="submission" date="2022-01" db="UniProtKB">
        <authorList>
            <consortium name="EnsemblMetazoa"/>
        </authorList>
    </citation>
    <scope>IDENTIFICATION</scope>
</reference>
<dbReference type="GeneID" id="106672870"/>
<proteinExistence type="predicted"/>
<dbReference type="InterPro" id="IPR003124">
    <property type="entry name" value="WH2_dom"/>
</dbReference>
<sequence>MPVGPPSPPPPGPPPPPPPMLGLSSAGPPSGEKGRDLLLKSIRQGKKLKKTVTKDRSAPMIGKSVNGSSETETHSKPYKGQGYESGSATISRTNGLAGIFADGMPKLKPTGLSYAQQNQSSSLNSLPTSNHSSLHSNHSSVSSVLNSNISKELNKKLEIKNRGPPPQPPPTPQKPSFPTSASDTTLTVSTTGTHTRSQSTVSLQNGRLGGRGSKPAVLPKPQAPAPPPPGQQHRKLPRAHSMRAPASPPILPQNQAPPTFPNGNGLSHLGKAPMFHSSTDSLIRGGMPRARAPLKPPSSRPPPPPRSVLPPHPPPTQPPPLPPHRSAPPLPQMNPPPPPARNSSMRNGGLGDFETRFQYKFHKMSEFPPPPPFMGVLKFYNSKNAKAQAPAPPMQMQYGTRLSTRDNSNC</sequence>
<feature type="compositionally biased region" description="Pro residues" evidence="1">
    <location>
        <begin position="1"/>
        <end position="20"/>
    </location>
</feature>
<dbReference type="KEGG" id="clec:106672870"/>
<dbReference type="PROSITE" id="PS51082">
    <property type="entry name" value="WH2"/>
    <property type="match status" value="1"/>
</dbReference>
<feature type="compositionally biased region" description="Pro residues" evidence="1">
    <location>
        <begin position="221"/>
        <end position="230"/>
    </location>
</feature>
<evidence type="ECO:0000256" key="1">
    <source>
        <dbReference type="SAM" id="MobiDB-lite"/>
    </source>
</evidence>
<organism evidence="3 4">
    <name type="scientific">Cimex lectularius</name>
    <name type="common">Bed bug</name>
    <name type="synonym">Acanthia lectularia</name>
    <dbReference type="NCBI Taxonomy" id="79782"/>
    <lineage>
        <taxon>Eukaryota</taxon>
        <taxon>Metazoa</taxon>
        <taxon>Ecdysozoa</taxon>
        <taxon>Arthropoda</taxon>
        <taxon>Hexapoda</taxon>
        <taxon>Insecta</taxon>
        <taxon>Pterygota</taxon>
        <taxon>Neoptera</taxon>
        <taxon>Paraneoptera</taxon>
        <taxon>Hemiptera</taxon>
        <taxon>Heteroptera</taxon>
        <taxon>Panheteroptera</taxon>
        <taxon>Cimicomorpha</taxon>
        <taxon>Cimicidae</taxon>
        <taxon>Cimex</taxon>
    </lineage>
</organism>
<feature type="domain" description="WH2" evidence="2">
    <location>
        <begin position="34"/>
        <end position="51"/>
    </location>
</feature>
<protein>
    <recommendedName>
        <fullName evidence="2">WH2 domain-containing protein</fullName>
    </recommendedName>
</protein>
<dbReference type="EnsemblMetazoa" id="XM_014404640.2">
    <property type="protein sequence ID" value="XP_014260126.1"/>
    <property type="gene ID" value="LOC106672870"/>
</dbReference>
<feature type="compositionally biased region" description="Polar residues" evidence="1">
    <location>
        <begin position="398"/>
        <end position="410"/>
    </location>
</feature>
<dbReference type="AlphaFoldDB" id="A0A8I6SBF0"/>
<dbReference type="Proteomes" id="UP000494040">
    <property type="component" value="Unassembled WGS sequence"/>
</dbReference>
<feature type="compositionally biased region" description="Low complexity" evidence="1">
    <location>
        <begin position="176"/>
        <end position="197"/>
    </location>
</feature>
<dbReference type="OrthoDB" id="5877983at2759"/>
<keyword evidence="4" id="KW-1185">Reference proteome</keyword>
<dbReference type="RefSeq" id="XP_014260126.1">
    <property type="nucleotide sequence ID" value="XM_014404640.2"/>
</dbReference>
<feature type="compositionally biased region" description="Basic residues" evidence="1">
    <location>
        <begin position="232"/>
        <end position="241"/>
    </location>
</feature>
<feature type="region of interest" description="Disordered" evidence="1">
    <location>
        <begin position="386"/>
        <end position="410"/>
    </location>
</feature>
<name>A0A8I6SBF0_CIMLE</name>
<feature type="region of interest" description="Disordered" evidence="1">
    <location>
        <begin position="1"/>
        <end position="357"/>
    </location>
</feature>
<feature type="compositionally biased region" description="Low complexity" evidence="1">
    <location>
        <begin position="120"/>
        <end position="150"/>
    </location>
</feature>
<dbReference type="SMART" id="SM00246">
    <property type="entry name" value="WH2"/>
    <property type="match status" value="1"/>
</dbReference>
<feature type="compositionally biased region" description="Basic and acidic residues" evidence="1">
    <location>
        <begin position="152"/>
        <end position="161"/>
    </location>
</feature>